<evidence type="ECO:0000313" key="2">
    <source>
        <dbReference type="EMBL" id="JAD70385.1"/>
    </source>
</evidence>
<sequence>MSFPAHKHHIHMHTQGIQPQFGSISELSHKRSTSRSFKFHTKKLSLKFFAQVPLQIIAQEKKYQC</sequence>
<feature type="compositionally biased region" description="Basic residues" evidence="1">
    <location>
        <begin position="1"/>
        <end position="12"/>
    </location>
</feature>
<name>A0A0A9CAF1_ARUDO</name>
<dbReference type="EMBL" id="GBRH01227510">
    <property type="protein sequence ID" value="JAD70385.1"/>
    <property type="molecule type" value="Transcribed_RNA"/>
</dbReference>
<dbReference type="AlphaFoldDB" id="A0A0A9CAF1"/>
<feature type="region of interest" description="Disordered" evidence="1">
    <location>
        <begin position="1"/>
        <end position="29"/>
    </location>
</feature>
<organism evidence="2">
    <name type="scientific">Arundo donax</name>
    <name type="common">Giant reed</name>
    <name type="synonym">Donax arundinaceus</name>
    <dbReference type="NCBI Taxonomy" id="35708"/>
    <lineage>
        <taxon>Eukaryota</taxon>
        <taxon>Viridiplantae</taxon>
        <taxon>Streptophyta</taxon>
        <taxon>Embryophyta</taxon>
        <taxon>Tracheophyta</taxon>
        <taxon>Spermatophyta</taxon>
        <taxon>Magnoliopsida</taxon>
        <taxon>Liliopsida</taxon>
        <taxon>Poales</taxon>
        <taxon>Poaceae</taxon>
        <taxon>PACMAD clade</taxon>
        <taxon>Arundinoideae</taxon>
        <taxon>Arundineae</taxon>
        <taxon>Arundo</taxon>
    </lineage>
</organism>
<evidence type="ECO:0000256" key="1">
    <source>
        <dbReference type="SAM" id="MobiDB-lite"/>
    </source>
</evidence>
<reference evidence="2" key="2">
    <citation type="journal article" date="2015" name="Data Brief">
        <title>Shoot transcriptome of the giant reed, Arundo donax.</title>
        <authorList>
            <person name="Barrero R.A."/>
            <person name="Guerrero F.D."/>
            <person name="Moolhuijzen P."/>
            <person name="Goolsby J.A."/>
            <person name="Tidwell J."/>
            <person name="Bellgard S.E."/>
            <person name="Bellgard M.I."/>
        </authorList>
    </citation>
    <scope>NUCLEOTIDE SEQUENCE</scope>
    <source>
        <tissue evidence="2">Shoot tissue taken approximately 20 cm above the soil surface</tissue>
    </source>
</reference>
<feature type="compositionally biased region" description="Polar residues" evidence="1">
    <location>
        <begin position="15"/>
        <end position="26"/>
    </location>
</feature>
<protein>
    <submittedName>
        <fullName evidence="2">Uncharacterized protein</fullName>
    </submittedName>
</protein>
<proteinExistence type="predicted"/>
<accession>A0A0A9CAF1</accession>
<reference evidence="2" key="1">
    <citation type="submission" date="2014-09" db="EMBL/GenBank/DDBJ databases">
        <authorList>
            <person name="Magalhaes I.L.F."/>
            <person name="Oliveira U."/>
            <person name="Santos F.R."/>
            <person name="Vidigal T.H.D.A."/>
            <person name="Brescovit A.D."/>
            <person name="Santos A.J."/>
        </authorList>
    </citation>
    <scope>NUCLEOTIDE SEQUENCE</scope>
    <source>
        <tissue evidence="2">Shoot tissue taken approximately 20 cm above the soil surface</tissue>
    </source>
</reference>